<protein>
    <submittedName>
        <fullName evidence="3">Uncharacterized protein</fullName>
    </submittedName>
</protein>
<evidence type="ECO:0000313" key="4">
    <source>
        <dbReference type="Proteomes" id="UP000683925"/>
    </source>
</evidence>
<reference evidence="3" key="1">
    <citation type="submission" date="2021-01" db="EMBL/GenBank/DDBJ databases">
        <authorList>
            <consortium name="Genoscope - CEA"/>
            <person name="William W."/>
        </authorList>
    </citation>
    <scope>NUCLEOTIDE SEQUENCE</scope>
</reference>
<dbReference type="OMA" id="IEVQGIW"/>
<proteinExistence type="predicted"/>
<dbReference type="EMBL" id="CAJJDP010000022">
    <property type="protein sequence ID" value="CAD8149649.1"/>
    <property type="molecule type" value="Genomic_DNA"/>
</dbReference>
<dbReference type="Pfam" id="PF02493">
    <property type="entry name" value="MORN"/>
    <property type="match status" value="6"/>
</dbReference>
<evidence type="ECO:0000256" key="2">
    <source>
        <dbReference type="SAM" id="MobiDB-lite"/>
    </source>
</evidence>
<comment type="caution">
    <text evidence="3">The sequence shown here is derived from an EMBL/GenBank/DDBJ whole genome shotgun (WGS) entry which is preliminary data.</text>
</comment>
<evidence type="ECO:0000313" key="3">
    <source>
        <dbReference type="EMBL" id="CAD8149649.1"/>
    </source>
</evidence>
<feature type="compositionally biased region" description="Polar residues" evidence="2">
    <location>
        <begin position="58"/>
        <end position="72"/>
    </location>
</feature>
<feature type="region of interest" description="Disordered" evidence="2">
    <location>
        <begin position="58"/>
        <end position="104"/>
    </location>
</feature>
<name>A0A8S1TFD0_PAROT</name>
<dbReference type="AlphaFoldDB" id="A0A8S1TFD0"/>
<dbReference type="InterPro" id="IPR003409">
    <property type="entry name" value="MORN"/>
</dbReference>
<organism evidence="3 4">
    <name type="scientific">Paramecium octaurelia</name>
    <dbReference type="NCBI Taxonomy" id="43137"/>
    <lineage>
        <taxon>Eukaryota</taxon>
        <taxon>Sar</taxon>
        <taxon>Alveolata</taxon>
        <taxon>Ciliophora</taxon>
        <taxon>Intramacronucleata</taxon>
        <taxon>Oligohymenophorea</taxon>
        <taxon>Peniculida</taxon>
        <taxon>Parameciidae</taxon>
        <taxon>Paramecium</taxon>
    </lineage>
</organism>
<feature type="region of interest" description="Disordered" evidence="2">
    <location>
        <begin position="1"/>
        <end position="25"/>
    </location>
</feature>
<accession>A0A8S1TFD0</accession>
<keyword evidence="4" id="KW-1185">Reference proteome</keyword>
<feature type="compositionally biased region" description="Low complexity" evidence="2">
    <location>
        <begin position="79"/>
        <end position="97"/>
    </location>
</feature>
<dbReference type="SMART" id="SM00698">
    <property type="entry name" value="MORN"/>
    <property type="match status" value="6"/>
</dbReference>
<dbReference type="PANTHER" id="PTHR23084:SF263">
    <property type="entry name" value="MORN REPEAT-CONTAINING PROTEIN 1"/>
    <property type="match status" value="1"/>
</dbReference>
<sequence>MGGKVTTVEQKSQVSEGIKKENSSQQTARLNNYSFISQKNVKITTITEQGVNNLTQYNERDSQISNQVQSQDSSHRIQEQQVQENDGVNQVQNNDQNYNKTSLFEGGECMGEAPVFNGENTKTNQSTLSGIKEHYYPWLIDRLEQFGQYVPPEKFEDLESIKVNTTDLPDKSKYEGFMKNGKMHGYGTNLLEKELFEGSFQNGIRKGWGRSITEDSLISGFWENGKVEKMMEMQTPDLYYKGECKKQIPNGQGELKKPTLYYKGEFLNGRMHGKGVLEDNQKKIKYEGEFALDKYHGNGTYFFSSGKKYVGQFKNSQFNGSGELFSPNNIYYKGQFVDGLFDGWGYHIDQEQTIYDGYWKKGKKNGKGKLTSKQIEVQGIWQDDIFKEND</sequence>
<dbReference type="PANTHER" id="PTHR23084">
    <property type="entry name" value="PHOSPHATIDYLINOSITOL-4-PHOSPHATE 5-KINASE RELATED"/>
    <property type="match status" value="1"/>
</dbReference>
<dbReference type="Proteomes" id="UP000683925">
    <property type="component" value="Unassembled WGS sequence"/>
</dbReference>
<gene>
    <name evidence="3" type="ORF">POCTA_138.1.T0220336</name>
</gene>
<dbReference type="OrthoDB" id="311694at2759"/>
<keyword evidence="1" id="KW-0677">Repeat</keyword>
<evidence type="ECO:0000256" key="1">
    <source>
        <dbReference type="ARBA" id="ARBA00022737"/>
    </source>
</evidence>